<dbReference type="CDD" id="cd03443">
    <property type="entry name" value="PaaI_thioesterase"/>
    <property type="match status" value="1"/>
</dbReference>
<dbReference type="PANTHER" id="PTHR43240:SF1">
    <property type="entry name" value="BLR5584 PROTEIN"/>
    <property type="match status" value="1"/>
</dbReference>
<keyword evidence="1 3" id="KW-0378">Hydrolase</keyword>
<evidence type="ECO:0000256" key="1">
    <source>
        <dbReference type="ARBA" id="ARBA00022801"/>
    </source>
</evidence>
<dbReference type="RefSeq" id="WP_380964538.1">
    <property type="nucleotide sequence ID" value="NZ_JBHTCO010000004.1"/>
</dbReference>
<dbReference type="Pfam" id="PF03061">
    <property type="entry name" value="4HBT"/>
    <property type="match status" value="1"/>
</dbReference>
<accession>A0ABW2PYW6</accession>
<dbReference type="InterPro" id="IPR029069">
    <property type="entry name" value="HotDog_dom_sf"/>
</dbReference>
<dbReference type="InterPro" id="IPR006683">
    <property type="entry name" value="Thioestr_dom"/>
</dbReference>
<dbReference type="NCBIfam" id="TIGR00369">
    <property type="entry name" value="unchar_dom_1"/>
    <property type="match status" value="1"/>
</dbReference>
<proteinExistence type="predicted"/>
<protein>
    <submittedName>
        <fullName evidence="3">PaaI family thioesterase</fullName>
        <ecNumber evidence="3">3.1.2.-</ecNumber>
    </submittedName>
</protein>
<feature type="domain" description="Thioesterase" evidence="2">
    <location>
        <begin position="78"/>
        <end position="152"/>
    </location>
</feature>
<gene>
    <name evidence="3" type="ORF">ACFQRG_05490</name>
</gene>
<dbReference type="EMBL" id="JBHTCO010000004">
    <property type="protein sequence ID" value="MFC7392431.1"/>
    <property type="molecule type" value="Genomic_DNA"/>
</dbReference>
<evidence type="ECO:0000313" key="3">
    <source>
        <dbReference type="EMBL" id="MFC7392431.1"/>
    </source>
</evidence>
<dbReference type="Gene3D" id="3.10.129.10">
    <property type="entry name" value="Hotdog Thioesterase"/>
    <property type="match status" value="1"/>
</dbReference>
<dbReference type="InterPro" id="IPR003736">
    <property type="entry name" value="PAAI_dom"/>
</dbReference>
<keyword evidence="4" id="KW-1185">Reference proteome</keyword>
<evidence type="ECO:0000313" key="4">
    <source>
        <dbReference type="Proteomes" id="UP001596505"/>
    </source>
</evidence>
<comment type="caution">
    <text evidence="3">The sequence shown here is derived from an EMBL/GenBank/DDBJ whole genome shotgun (WGS) entry which is preliminary data.</text>
</comment>
<dbReference type="PANTHER" id="PTHR43240">
    <property type="entry name" value="1,4-DIHYDROXY-2-NAPHTHOYL-COA THIOESTERASE 1"/>
    <property type="match status" value="1"/>
</dbReference>
<dbReference type="Proteomes" id="UP001596505">
    <property type="component" value="Unassembled WGS sequence"/>
</dbReference>
<reference evidence="4" key="1">
    <citation type="journal article" date="2019" name="Int. J. Syst. Evol. Microbiol.">
        <title>The Global Catalogue of Microorganisms (GCM) 10K type strain sequencing project: providing services to taxonomists for standard genome sequencing and annotation.</title>
        <authorList>
            <consortium name="The Broad Institute Genomics Platform"/>
            <consortium name="The Broad Institute Genome Sequencing Center for Infectious Disease"/>
            <person name="Wu L."/>
            <person name="Ma J."/>
        </authorList>
    </citation>
    <scope>NUCLEOTIDE SEQUENCE [LARGE SCALE GENOMIC DNA]</scope>
    <source>
        <strain evidence="4">CGMCC 1.16305</strain>
    </source>
</reference>
<dbReference type="GO" id="GO:0016787">
    <property type="term" value="F:hydrolase activity"/>
    <property type="evidence" value="ECO:0007669"/>
    <property type="project" value="UniProtKB-KW"/>
</dbReference>
<sequence>MNEDKKYHIKRLLADTLAQAGSDDLDALEKLLQGIRSKQNKKSKTYLNGVLNYQGQLTEDKKYEAEIELTPFVLNPLKIVHGGITATFADTVMGTLVNELLPENKRCVTSELKLNYLKPATGSKLKCKAELVHRGSHICFVTANILTEDEEIAAYAAGSFFIISKPERI</sequence>
<dbReference type="SUPFAM" id="SSF54637">
    <property type="entry name" value="Thioesterase/thiol ester dehydrase-isomerase"/>
    <property type="match status" value="1"/>
</dbReference>
<name>A0ABW2PYW6_9BACL</name>
<dbReference type="EC" id="3.1.2.-" evidence="3"/>
<evidence type="ECO:0000259" key="2">
    <source>
        <dbReference type="Pfam" id="PF03061"/>
    </source>
</evidence>
<organism evidence="3 4">
    <name type="scientific">Scopulibacillus cellulosilyticus</name>
    <dbReference type="NCBI Taxonomy" id="2665665"/>
    <lineage>
        <taxon>Bacteria</taxon>
        <taxon>Bacillati</taxon>
        <taxon>Bacillota</taxon>
        <taxon>Bacilli</taxon>
        <taxon>Bacillales</taxon>
        <taxon>Sporolactobacillaceae</taxon>
        <taxon>Scopulibacillus</taxon>
    </lineage>
</organism>